<dbReference type="AlphaFoldDB" id="A0A5B7FCY9"/>
<feature type="compositionally biased region" description="Pro residues" evidence="1">
    <location>
        <begin position="28"/>
        <end position="39"/>
    </location>
</feature>
<name>A0A5B7FCY9_PORTR</name>
<comment type="caution">
    <text evidence="2">The sequence shown here is derived from an EMBL/GenBank/DDBJ whole genome shotgun (WGS) entry which is preliminary data.</text>
</comment>
<organism evidence="2 3">
    <name type="scientific">Portunus trituberculatus</name>
    <name type="common">Swimming crab</name>
    <name type="synonym">Neptunus trituberculatus</name>
    <dbReference type="NCBI Taxonomy" id="210409"/>
    <lineage>
        <taxon>Eukaryota</taxon>
        <taxon>Metazoa</taxon>
        <taxon>Ecdysozoa</taxon>
        <taxon>Arthropoda</taxon>
        <taxon>Crustacea</taxon>
        <taxon>Multicrustacea</taxon>
        <taxon>Malacostraca</taxon>
        <taxon>Eumalacostraca</taxon>
        <taxon>Eucarida</taxon>
        <taxon>Decapoda</taxon>
        <taxon>Pleocyemata</taxon>
        <taxon>Brachyura</taxon>
        <taxon>Eubrachyura</taxon>
        <taxon>Portunoidea</taxon>
        <taxon>Portunidae</taxon>
        <taxon>Portuninae</taxon>
        <taxon>Portunus</taxon>
    </lineage>
</organism>
<accession>A0A5B7FCY9</accession>
<evidence type="ECO:0000313" key="3">
    <source>
        <dbReference type="Proteomes" id="UP000324222"/>
    </source>
</evidence>
<dbReference type="Proteomes" id="UP000324222">
    <property type="component" value="Unassembled WGS sequence"/>
</dbReference>
<evidence type="ECO:0000256" key="1">
    <source>
        <dbReference type="SAM" id="MobiDB-lite"/>
    </source>
</evidence>
<feature type="region of interest" description="Disordered" evidence="1">
    <location>
        <begin position="1"/>
        <end position="59"/>
    </location>
</feature>
<proteinExistence type="predicted"/>
<sequence>MRRYCPESQRLGHEQPLPHFIPSFFPSQYPPPSPPPPPDSTSSSNLGTGMRGAAVTSLS</sequence>
<evidence type="ECO:0000313" key="2">
    <source>
        <dbReference type="EMBL" id="MPC42983.1"/>
    </source>
</evidence>
<dbReference type="EMBL" id="VSRR010005637">
    <property type="protein sequence ID" value="MPC42983.1"/>
    <property type="molecule type" value="Genomic_DNA"/>
</dbReference>
<gene>
    <name evidence="2" type="ORF">E2C01_036618</name>
</gene>
<reference evidence="2 3" key="1">
    <citation type="submission" date="2019-05" db="EMBL/GenBank/DDBJ databases">
        <title>Another draft genome of Portunus trituberculatus and its Hox gene families provides insights of decapod evolution.</title>
        <authorList>
            <person name="Jeong J.-H."/>
            <person name="Song I."/>
            <person name="Kim S."/>
            <person name="Choi T."/>
            <person name="Kim D."/>
            <person name="Ryu S."/>
            <person name="Kim W."/>
        </authorList>
    </citation>
    <scope>NUCLEOTIDE SEQUENCE [LARGE SCALE GENOMIC DNA]</scope>
    <source>
        <tissue evidence="2">Muscle</tissue>
    </source>
</reference>
<keyword evidence="3" id="KW-1185">Reference proteome</keyword>
<protein>
    <submittedName>
        <fullName evidence="2">Uncharacterized protein</fullName>
    </submittedName>
</protein>